<evidence type="ECO:0000313" key="3">
    <source>
        <dbReference type="Proteomes" id="UP000250235"/>
    </source>
</evidence>
<accession>A0A2Z7BH88</accession>
<dbReference type="AlphaFoldDB" id="A0A2Z7BH88"/>
<keyword evidence="3" id="KW-1185">Reference proteome</keyword>
<feature type="region of interest" description="Disordered" evidence="1">
    <location>
        <begin position="221"/>
        <end position="247"/>
    </location>
</feature>
<reference evidence="2 3" key="1">
    <citation type="journal article" date="2015" name="Proc. Natl. Acad. Sci. U.S.A.">
        <title>The resurrection genome of Boea hygrometrica: A blueprint for survival of dehydration.</title>
        <authorList>
            <person name="Xiao L."/>
            <person name="Yang G."/>
            <person name="Zhang L."/>
            <person name="Yang X."/>
            <person name="Zhao S."/>
            <person name="Ji Z."/>
            <person name="Zhou Q."/>
            <person name="Hu M."/>
            <person name="Wang Y."/>
            <person name="Chen M."/>
            <person name="Xu Y."/>
            <person name="Jin H."/>
            <person name="Xiao X."/>
            <person name="Hu G."/>
            <person name="Bao F."/>
            <person name="Hu Y."/>
            <person name="Wan P."/>
            <person name="Li L."/>
            <person name="Deng X."/>
            <person name="Kuang T."/>
            <person name="Xiang C."/>
            <person name="Zhu J.K."/>
            <person name="Oliver M.J."/>
            <person name="He Y."/>
        </authorList>
    </citation>
    <scope>NUCLEOTIDE SEQUENCE [LARGE SCALE GENOMIC DNA]</scope>
    <source>
        <strain evidence="3">cv. XS01</strain>
    </source>
</reference>
<evidence type="ECO:0000256" key="1">
    <source>
        <dbReference type="SAM" id="MobiDB-lite"/>
    </source>
</evidence>
<name>A0A2Z7BH88_9LAMI</name>
<evidence type="ECO:0000313" key="2">
    <source>
        <dbReference type="EMBL" id="KZV33754.1"/>
    </source>
</evidence>
<organism evidence="2 3">
    <name type="scientific">Dorcoceras hygrometricum</name>
    <dbReference type="NCBI Taxonomy" id="472368"/>
    <lineage>
        <taxon>Eukaryota</taxon>
        <taxon>Viridiplantae</taxon>
        <taxon>Streptophyta</taxon>
        <taxon>Embryophyta</taxon>
        <taxon>Tracheophyta</taxon>
        <taxon>Spermatophyta</taxon>
        <taxon>Magnoliopsida</taxon>
        <taxon>eudicotyledons</taxon>
        <taxon>Gunneridae</taxon>
        <taxon>Pentapetalae</taxon>
        <taxon>asterids</taxon>
        <taxon>lamiids</taxon>
        <taxon>Lamiales</taxon>
        <taxon>Gesneriaceae</taxon>
        <taxon>Didymocarpoideae</taxon>
        <taxon>Trichosporeae</taxon>
        <taxon>Loxocarpinae</taxon>
        <taxon>Dorcoceras</taxon>
    </lineage>
</organism>
<dbReference type="Proteomes" id="UP000250235">
    <property type="component" value="Unassembled WGS sequence"/>
</dbReference>
<sequence length="247" mass="27252">MVSIQYDPFNSNIPIKSTIIGKSRVARDPITMHTSWRPDSDIACVTRISTHKGGRQPVRLARAGGAAGVRIPPARVLHAVRAPVRTADGHLRDQFGQVGAAVCAQPSASCAHHRARRACTTVRDVHARLPAGWRNAHRDLHARRARQARNAHRIMRAGCSCVYRDPRRDLCKAGAGPVRDWRVKAGGGAHGYVRWWRDDRKFFFLERPRFDAIKTEVGVLTDPSQGSDTTVGTSVDPDPAPGAQWKN</sequence>
<dbReference type="EMBL" id="KV005686">
    <property type="protein sequence ID" value="KZV33754.1"/>
    <property type="molecule type" value="Genomic_DNA"/>
</dbReference>
<gene>
    <name evidence="2" type="ORF">F511_12324</name>
</gene>
<protein>
    <submittedName>
        <fullName evidence="2">Uncharacterized protein</fullName>
    </submittedName>
</protein>
<feature type="compositionally biased region" description="Polar residues" evidence="1">
    <location>
        <begin position="222"/>
        <end position="233"/>
    </location>
</feature>
<proteinExistence type="predicted"/>